<name>A0ABN4I3V8_9BURK</name>
<keyword evidence="3" id="KW-1185">Reference proteome</keyword>
<evidence type="ECO:0000259" key="1">
    <source>
        <dbReference type="Pfam" id="PF01370"/>
    </source>
</evidence>
<protein>
    <submittedName>
        <fullName evidence="2">Epimerase</fullName>
    </submittedName>
</protein>
<proteinExistence type="predicted"/>
<evidence type="ECO:0000313" key="3">
    <source>
        <dbReference type="Proteomes" id="UP000063429"/>
    </source>
</evidence>
<dbReference type="PANTHER" id="PTHR48079:SF6">
    <property type="entry name" value="NAD(P)-BINDING DOMAIN-CONTAINING PROTEIN-RELATED"/>
    <property type="match status" value="1"/>
</dbReference>
<dbReference type="Pfam" id="PF01370">
    <property type="entry name" value="Epimerase"/>
    <property type="match status" value="1"/>
</dbReference>
<dbReference type="InterPro" id="IPR036291">
    <property type="entry name" value="NAD(P)-bd_dom_sf"/>
</dbReference>
<dbReference type="InterPro" id="IPR001509">
    <property type="entry name" value="Epimerase_deHydtase"/>
</dbReference>
<sequence>MKVFITGATGYVGGSIAVHLIKAGHSVRGLVRDMRKADALVRLGVEPVQGDLDDKALLVREARAADAVINCASSDHREAIEALLDGLAGSGKPLLHTSGSSVIGDAVAGNALNPAIFDEETPLVVDEGKRARYELDQRILSAEGVRGVVICNTLIYGKGLGLQPHSVQIPALADKAVASGVVRIVGRGFNRWSTVHIEDACALYLLALERAPAGAFYFAENGESSFADIGAALAKRLGIAAIENLSEEQAIAIWGVARARYSLGSNSRVRAVRARRELGWKPQHASATAWIENEMDKPA</sequence>
<dbReference type="PANTHER" id="PTHR48079">
    <property type="entry name" value="PROTEIN YEEZ"/>
    <property type="match status" value="1"/>
</dbReference>
<feature type="domain" description="NAD-dependent epimerase/dehydratase" evidence="1">
    <location>
        <begin position="3"/>
        <end position="211"/>
    </location>
</feature>
<dbReference type="RefSeq" id="WP_053198263.1">
    <property type="nucleotide sequence ID" value="NZ_CP011409.1"/>
</dbReference>
<dbReference type="EMBL" id="CP011409">
    <property type="protein sequence ID" value="AKZ63571.1"/>
    <property type="molecule type" value="Genomic_DNA"/>
</dbReference>
<dbReference type="Proteomes" id="UP000063429">
    <property type="component" value="Chromosome"/>
</dbReference>
<accession>A0ABN4I3V8</accession>
<gene>
    <name evidence="2" type="ORF">F506_13670</name>
</gene>
<organism evidence="2 3">
    <name type="scientific">Herbaspirillum hiltneri N3</name>
    <dbReference type="NCBI Taxonomy" id="1262470"/>
    <lineage>
        <taxon>Bacteria</taxon>
        <taxon>Pseudomonadati</taxon>
        <taxon>Pseudomonadota</taxon>
        <taxon>Betaproteobacteria</taxon>
        <taxon>Burkholderiales</taxon>
        <taxon>Oxalobacteraceae</taxon>
        <taxon>Herbaspirillum</taxon>
    </lineage>
</organism>
<dbReference type="Gene3D" id="3.40.50.720">
    <property type="entry name" value="NAD(P)-binding Rossmann-like Domain"/>
    <property type="match status" value="1"/>
</dbReference>
<dbReference type="SUPFAM" id="SSF51735">
    <property type="entry name" value="NAD(P)-binding Rossmann-fold domains"/>
    <property type="match status" value="1"/>
</dbReference>
<dbReference type="InterPro" id="IPR051783">
    <property type="entry name" value="NAD(P)-dependent_oxidoreduct"/>
</dbReference>
<evidence type="ECO:0000313" key="2">
    <source>
        <dbReference type="EMBL" id="AKZ63571.1"/>
    </source>
</evidence>
<reference evidence="3" key="1">
    <citation type="journal article" date="2015" name="Genome Announc.">
        <title>Complete Genome Sequence of Herbaspirillum hiltneri N3 (DSM 17495), Isolated from Surface-Sterilized Wheat Roots.</title>
        <authorList>
            <person name="Guizelini D."/>
            <person name="Saizaki P.M."/>
            <person name="Coimbra N.A."/>
            <person name="Weiss V.A."/>
            <person name="Faoro H."/>
            <person name="Sfeir M.Z."/>
            <person name="Baura V.A."/>
            <person name="Monteiro R.A."/>
            <person name="Chubatsu L.S."/>
            <person name="Souza E.M."/>
            <person name="Cruz L.M."/>
            <person name="Pedrosa F.O."/>
            <person name="Raittz R.T."/>
            <person name="Marchaukoski J.N."/>
            <person name="Steffens M.B."/>
        </authorList>
    </citation>
    <scope>NUCLEOTIDE SEQUENCE [LARGE SCALE GENOMIC DNA]</scope>
    <source>
        <strain evidence="3">N3</strain>
    </source>
</reference>